<proteinExistence type="predicted"/>
<protein>
    <submittedName>
        <fullName evidence="2">Uncharacterized protein</fullName>
    </submittedName>
</protein>
<name>A0AAD5KII2_9CRUS</name>
<gene>
    <name evidence="2" type="ORF">GHT06_022524</name>
</gene>
<feature type="region of interest" description="Disordered" evidence="1">
    <location>
        <begin position="1"/>
        <end position="126"/>
    </location>
</feature>
<dbReference type="EMBL" id="WJBH02000010">
    <property type="protein sequence ID" value="KAI9552187.1"/>
    <property type="molecule type" value="Genomic_DNA"/>
</dbReference>
<evidence type="ECO:0000313" key="3">
    <source>
        <dbReference type="Proteomes" id="UP000820818"/>
    </source>
</evidence>
<sequence length="126" mass="14765">MGQRNRYNKSTRQTENETLQTKKKRMKGNKKWENGKKLYNKTVQNEVDNEKGRKKQRRKSDNETVQNRRRRRGRIGQRKEKLKEEGRHTSTEAADANETAAAEAESYHTTLKGNRSFANRTGAVTR</sequence>
<dbReference type="AlphaFoldDB" id="A0AAD5KII2"/>
<accession>A0AAD5KII2</accession>
<reference evidence="2 3" key="1">
    <citation type="submission" date="2022-05" db="EMBL/GenBank/DDBJ databases">
        <title>A multi-omics perspective on studying reproductive biology in Daphnia sinensis.</title>
        <authorList>
            <person name="Jia J."/>
        </authorList>
    </citation>
    <scope>NUCLEOTIDE SEQUENCE [LARGE SCALE GENOMIC DNA]</scope>
    <source>
        <strain evidence="2 3">WSL</strain>
    </source>
</reference>
<dbReference type="Proteomes" id="UP000820818">
    <property type="component" value="Linkage Group LG10"/>
</dbReference>
<feature type="compositionally biased region" description="Polar residues" evidence="1">
    <location>
        <begin position="107"/>
        <end position="126"/>
    </location>
</feature>
<comment type="caution">
    <text evidence="2">The sequence shown here is derived from an EMBL/GenBank/DDBJ whole genome shotgun (WGS) entry which is preliminary data.</text>
</comment>
<feature type="compositionally biased region" description="Basic and acidic residues" evidence="1">
    <location>
        <begin position="77"/>
        <end position="90"/>
    </location>
</feature>
<keyword evidence="3" id="KW-1185">Reference proteome</keyword>
<organism evidence="2 3">
    <name type="scientific">Daphnia sinensis</name>
    <dbReference type="NCBI Taxonomy" id="1820382"/>
    <lineage>
        <taxon>Eukaryota</taxon>
        <taxon>Metazoa</taxon>
        <taxon>Ecdysozoa</taxon>
        <taxon>Arthropoda</taxon>
        <taxon>Crustacea</taxon>
        <taxon>Branchiopoda</taxon>
        <taxon>Diplostraca</taxon>
        <taxon>Cladocera</taxon>
        <taxon>Anomopoda</taxon>
        <taxon>Daphniidae</taxon>
        <taxon>Daphnia</taxon>
        <taxon>Daphnia similis group</taxon>
    </lineage>
</organism>
<feature type="compositionally biased region" description="Low complexity" evidence="1">
    <location>
        <begin position="92"/>
        <end position="104"/>
    </location>
</feature>
<feature type="compositionally biased region" description="Polar residues" evidence="1">
    <location>
        <begin position="8"/>
        <end position="19"/>
    </location>
</feature>
<evidence type="ECO:0000313" key="2">
    <source>
        <dbReference type="EMBL" id="KAI9552187.1"/>
    </source>
</evidence>
<feature type="compositionally biased region" description="Basic residues" evidence="1">
    <location>
        <begin position="67"/>
        <end position="76"/>
    </location>
</feature>
<evidence type="ECO:0000256" key="1">
    <source>
        <dbReference type="SAM" id="MobiDB-lite"/>
    </source>
</evidence>